<dbReference type="OrthoDB" id="3636271at2"/>
<accession>A0A542DQS4</accession>
<reference evidence="1 2" key="1">
    <citation type="submission" date="2019-06" db="EMBL/GenBank/DDBJ databases">
        <title>Sequencing the genomes of 1000 actinobacteria strains.</title>
        <authorList>
            <person name="Klenk H.-P."/>
        </authorList>
    </citation>
    <scope>NUCLEOTIDE SEQUENCE [LARGE SCALE GENOMIC DNA]</scope>
    <source>
        <strain evidence="1 2">DSM 45679</strain>
    </source>
</reference>
<dbReference type="RefSeq" id="WP_142000973.1">
    <property type="nucleotide sequence ID" value="NZ_VFML01000001.1"/>
</dbReference>
<dbReference type="Proteomes" id="UP000320876">
    <property type="component" value="Unassembled WGS sequence"/>
</dbReference>
<proteinExistence type="predicted"/>
<keyword evidence="2" id="KW-1185">Reference proteome</keyword>
<comment type="caution">
    <text evidence="1">The sequence shown here is derived from an EMBL/GenBank/DDBJ whole genome shotgun (WGS) entry which is preliminary data.</text>
</comment>
<evidence type="ECO:0000313" key="1">
    <source>
        <dbReference type="EMBL" id="TQJ05452.1"/>
    </source>
</evidence>
<dbReference type="AlphaFoldDB" id="A0A542DQS4"/>
<sequence length="60" mass="6474">MREIHNMITAVTAAYADFAAAGPDRETRDAVGNAVRFLVADLNSINQLAAREGAQQCRLV</sequence>
<dbReference type="EMBL" id="VFML01000001">
    <property type="protein sequence ID" value="TQJ05452.1"/>
    <property type="molecule type" value="Genomic_DNA"/>
</dbReference>
<name>A0A542DQS4_AMYCI</name>
<protein>
    <submittedName>
        <fullName evidence="1">Uncharacterized protein</fullName>
    </submittedName>
</protein>
<gene>
    <name evidence="1" type="ORF">FB471_5283</name>
</gene>
<organism evidence="1 2">
    <name type="scientific">Amycolatopsis cihanbeyliensis</name>
    <dbReference type="NCBI Taxonomy" id="1128664"/>
    <lineage>
        <taxon>Bacteria</taxon>
        <taxon>Bacillati</taxon>
        <taxon>Actinomycetota</taxon>
        <taxon>Actinomycetes</taxon>
        <taxon>Pseudonocardiales</taxon>
        <taxon>Pseudonocardiaceae</taxon>
        <taxon>Amycolatopsis</taxon>
    </lineage>
</organism>
<evidence type="ECO:0000313" key="2">
    <source>
        <dbReference type="Proteomes" id="UP000320876"/>
    </source>
</evidence>